<dbReference type="EC" id="2.1.1.72" evidence="2"/>
<dbReference type="AlphaFoldDB" id="A0A849VDA6"/>
<comment type="caution">
    <text evidence="10">The sequence shown here is derived from an EMBL/GenBank/DDBJ whole genome shotgun (WGS) entry which is preliminary data.</text>
</comment>
<name>A0A849VDA6_9GAMM</name>
<dbReference type="GO" id="GO:0008170">
    <property type="term" value="F:N-methyltransferase activity"/>
    <property type="evidence" value="ECO:0007669"/>
    <property type="project" value="InterPro"/>
</dbReference>
<feature type="domain" description="Type II methyltransferase M.Eco57I C-terminal" evidence="9">
    <location>
        <begin position="270"/>
        <end position="529"/>
    </location>
</feature>
<evidence type="ECO:0000313" key="11">
    <source>
        <dbReference type="Proteomes" id="UP000586305"/>
    </source>
</evidence>
<dbReference type="Proteomes" id="UP000586305">
    <property type="component" value="Unassembled WGS sequence"/>
</dbReference>
<feature type="domain" description="DNA methylase adenine-specific" evidence="8">
    <location>
        <begin position="8"/>
        <end position="226"/>
    </location>
</feature>
<keyword evidence="6" id="KW-0680">Restriction system</keyword>
<evidence type="ECO:0000256" key="3">
    <source>
        <dbReference type="ARBA" id="ARBA00022603"/>
    </source>
</evidence>
<comment type="similarity">
    <text evidence="1">Belongs to the N(4)/N(6)-methyltransferase family.</text>
</comment>
<organism evidence="10 11">
    <name type="scientific">Pseudoalteromonas caenipelagi</name>
    <dbReference type="NCBI Taxonomy" id="2726988"/>
    <lineage>
        <taxon>Bacteria</taxon>
        <taxon>Pseudomonadati</taxon>
        <taxon>Pseudomonadota</taxon>
        <taxon>Gammaproteobacteria</taxon>
        <taxon>Alteromonadales</taxon>
        <taxon>Pseudoalteromonadaceae</taxon>
        <taxon>Pseudoalteromonas</taxon>
    </lineage>
</organism>
<reference evidence="10 11" key="1">
    <citation type="submission" date="2020-04" db="EMBL/GenBank/DDBJ databases">
        <title>Pseudoalteromonas caenipelagi sp. nov., isolated from a tidal flat.</title>
        <authorList>
            <person name="Park S."/>
            <person name="Yoon J.-H."/>
        </authorList>
    </citation>
    <scope>NUCLEOTIDE SEQUENCE [LARGE SCALE GENOMIC DNA]</scope>
    <source>
        <strain evidence="10 11">JBTF-M23</strain>
    </source>
</reference>
<dbReference type="InterPro" id="IPR002052">
    <property type="entry name" value="DNA_methylase_N6_adenine_CS"/>
</dbReference>
<dbReference type="Gene3D" id="3.40.50.150">
    <property type="entry name" value="Vaccinia Virus protein VP39"/>
    <property type="match status" value="1"/>
</dbReference>
<protein>
    <recommendedName>
        <fullName evidence="2">site-specific DNA-methyltransferase (adenine-specific)</fullName>
        <ecNumber evidence="2">2.1.1.72</ecNumber>
    </recommendedName>
</protein>
<dbReference type="InterPro" id="IPR029063">
    <property type="entry name" value="SAM-dependent_MTases_sf"/>
</dbReference>
<dbReference type="Pfam" id="PF22837">
    <property type="entry name" value="M_Eco57I_C"/>
    <property type="match status" value="1"/>
</dbReference>
<keyword evidence="3 10" id="KW-0489">Methyltransferase</keyword>
<dbReference type="GO" id="GO:0009007">
    <property type="term" value="F:site-specific DNA-methyltransferase (adenine-specific) activity"/>
    <property type="evidence" value="ECO:0007669"/>
    <property type="project" value="UniProtKB-EC"/>
</dbReference>
<accession>A0A849VDA6</accession>
<dbReference type="GO" id="GO:0009307">
    <property type="term" value="P:DNA restriction-modification system"/>
    <property type="evidence" value="ECO:0007669"/>
    <property type="project" value="UniProtKB-KW"/>
</dbReference>
<dbReference type="SUPFAM" id="SSF53335">
    <property type="entry name" value="S-adenosyl-L-methionine-dependent methyltransferases"/>
    <property type="match status" value="1"/>
</dbReference>
<sequence length="562" mass="63003">MNLHSLPKKKELGAYYTPPELSQVLADWAIQRSDENILEPSFGGCGFFESSIVRLKGLGCKKPEDRLFGVDIDNQAFDILSSKFGKVINTNKRFILDDFIKVKPTDFSVSLFDVILGNPPYVSMHNMTPEQRKSCDDVLANSGFVQHSIGRNASLWAFFLLHSLSFLNEGGRIAWVLPSSLLHADYAMKLLAVHQKHFTQIKVIKLAERFFKAEGAEETSIVLIADGFTKEPHDGKGLIIHSVNNLAELVNCIDTNEEANTAEIKDYKLNLISQEARQAYSQITNSPFAKSLGYYADVKIGMVTGANNYFIVNQDTIEKHALPEECLKPVVGRFKSLIGVTHGKKQQKLIQNDGHRAFLVCPTEEQMEDLNSPVAKYLSQISQEEIGKNKTFKKRPHWFAPGWGIDGLVADAFLSYMIHRGPRIVINKGRYNCTNSIHKVIFHDKKVRANKKLALAISMLSTFSQFSAEVEGRAYSSGVLKLEPTAGKRIALLFSDACIDALCAQQRKVEAAIENEEYELMAKLVDDVLCSYGLISKEQISLLSKAKEELREERYRGVKRSS</sequence>
<gene>
    <name evidence="10" type="ORF">HG263_12185</name>
</gene>
<evidence type="ECO:0000256" key="4">
    <source>
        <dbReference type="ARBA" id="ARBA00022679"/>
    </source>
</evidence>
<dbReference type="InterPro" id="IPR054520">
    <property type="entry name" value="M_Eco57I_C"/>
</dbReference>
<dbReference type="InterPro" id="IPR003356">
    <property type="entry name" value="DNA_methylase_A-5"/>
</dbReference>
<dbReference type="PRINTS" id="PR00507">
    <property type="entry name" value="N12N6MTFRASE"/>
</dbReference>
<dbReference type="EMBL" id="JABBPG010000004">
    <property type="protein sequence ID" value="NOU51286.1"/>
    <property type="molecule type" value="Genomic_DNA"/>
</dbReference>
<comment type="catalytic activity">
    <reaction evidence="7">
        <text>a 2'-deoxyadenosine in DNA + S-adenosyl-L-methionine = an N(6)-methyl-2'-deoxyadenosine in DNA + S-adenosyl-L-homocysteine + H(+)</text>
        <dbReference type="Rhea" id="RHEA:15197"/>
        <dbReference type="Rhea" id="RHEA-COMP:12418"/>
        <dbReference type="Rhea" id="RHEA-COMP:12419"/>
        <dbReference type="ChEBI" id="CHEBI:15378"/>
        <dbReference type="ChEBI" id="CHEBI:57856"/>
        <dbReference type="ChEBI" id="CHEBI:59789"/>
        <dbReference type="ChEBI" id="CHEBI:90615"/>
        <dbReference type="ChEBI" id="CHEBI:90616"/>
        <dbReference type="EC" id="2.1.1.72"/>
    </reaction>
</comment>
<evidence type="ECO:0000259" key="8">
    <source>
        <dbReference type="Pfam" id="PF02384"/>
    </source>
</evidence>
<evidence type="ECO:0000256" key="6">
    <source>
        <dbReference type="ARBA" id="ARBA00022747"/>
    </source>
</evidence>
<keyword evidence="11" id="KW-1185">Reference proteome</keyword>
<evidence type="ECO:0000256" key="5">
    <source>
        <dbReference type="ARBA" id="ARBA00022691"/>
    </source>
</evidence>
<dbReference type="PANTHER" id="PTHR33841">
    <property type="entry name" value="DNA METHYLTRANSFERASE YEEA-RELATED"/>
    <property type="match status" value="1"/>
</dbReference>
<keyword evidence="5" id="KW-0949">S-adenosyl-L-methionine</keyword>
<evidence type="ECO:0000256" key="7">
    <source>
        <dbReference type="ARBA" id="ARBA00047942"/>
    </source>
</evidence>
<dbReference type="RefSeq" id="WP_171626346.1">
    <property type="nucleotide sequence ID" value="NZ_JABBPG010000004.1"/>
</dbReference>
<proteinExistence type="inferred from homology"/>
<evidence type="ECO:0000256" key="2">
    <source>
        <dbReference type="ARBA" id="ARBA00011900"/>
    </source>
</evidence>
<dbReference type="GO" id="GO:0032259">
    <property type="term" value="P:methylation"/>
    <property type="evidence" value="ECO:0007669"/>
    <property type="project" value="UniProtKB-KW"/>
</dbReference>
<dbReference type="GO" id="GO:0003677">
    <property type="term" value="F:DNA binding"/>
    <property type="evidence" value="ECO:0007669"/>
    <property type="project" value="InterPro"/>
</dbReference>
<keyword evidence="4" id="KW-0808">Transferase</keyword>
<evidence type="ECO:0000313" key="10">
    <source>
        <dbReference type="EMBL" id="NOU51286.1"/>
    </source>
</evidence>
<dbReference type="PANTHER" id="PTHR33841:SF5">
    <property type="entry name" value="DNA METHYLASE (MODIFICATION METHYLASE) (METHYLTRANSFERASE)-RELATED"/>
    <property type="match status" value="1"/>
</dbReference>
<evidence type="ECO:0000256" key="1">
    <source>
        <dbReference type="ARBA" id="ARBA00006594"/>
    </source>
</evidence>
<dbReference type="InterPro" id="IPR050953">
    <property type="entry name" value="N4_N6_ade-DNA_methylase"/>
</dbReference>
<dbReference type="Pfam" id="PF02384">
    <property type="entry name" value="N6_Mtase"/>
    <property type="match status" value="1"/>
</dbReference>
<evidence type="ECO:0000259" key="9">
    <source>
        <dbReference type="Pfam" id="PF22837"/>
    </source>
</evidence>
<dbReference type="PROSITE" id="PS00092">
    <property type="entry name" value="N6_MTASE"/>
    <property type="match status" value="1"/>
</dbReference>